<evidence type="ECO:0000313" key="3">
    <source>
        <dbReference type="EMBL" id="RGD77080.1"/>
    </source>
</evidence>
<dbReference type="AlphaFoldDB" id="A0A3E3E6U7"/>
<evidence type="ECO:0000313" key="4">
    <source>
        <dbReference type="Proteomes" id="UP000261032"/>
    </source>
</evidence>
<evidence type="ECO:0000256" key="1">
    <source>
        <dbReference type="SAM" id="Phobius"/>
    </source>
</evidence>
<dbReference type="EMBL" id="JAQLKE010000021">
    <property type="protein sequence ID" value="MDB7084644.1"/>
    <property type="molecule type" value="Genomic_DNA"/>
</dbReference>
<comment type="caution">
    <text evidence="3">The sequence shown here is derived from an EMBL/GenBank/DDBJ whole genome shotgun (WGS) entry which is preliminary data.</text>
</comment>
<protein>
    <recommendedName>
        <fullName evidence="5">DUF998 domain-containing protein</fullName>
    </recommendedName>
</protein>
<dbReference type="Proteomes" id="UP001211987">
    <property type="component" value="Unassembled WGS sequence"/>
</dbReference>
<feature type="transmembrane region" description="Helical" evidence="1">
    <location>
        <begin position="67"/>
        <end position="84"/>
    </location>
</feature>
<keyword evidence="1" id="KW-1133">Transmembrane helix</keyword>
<feature type="transmembrane region" description="Helical" evidence="1">
    <location>
        <begin position="136"/>
        <end position="169"/>
    </location>
</feature>
<dbReference type="Proteomes" id="UP000261032">
    <property type="component" value="Unassembled WGS sequence"/>
</dbReference>
<name>A0A3E3E6U7_9FIRM</name>
<keyword evidence="1" id="KW-0472">Membrane</keyword>
<organism evidence="3 4">
    <name type="scientific">Thomasclavelia ramosa</name>
    <dbReference type="NCBI Taxonomy" id="1547"/>
    <lineage>
        <taxon>Bacteria</taxon>
        <taxon>Bacillati</taxon>
        <taxon>Bacillota</taxon>
        <taxon>Erysipelotrichia</taxon>
        <taxon>Erysipelotrichales</taxon>
        <taxon>Coprobacillaceae</taxon>
        <taxon>Thomasclavelia</taxon>
    </lineage>
</organism>
<dbReference type="RefSeq" id="WP_008791716.1">
    <property type="nucleotide sequence ID" value="NZ_AP031443.1"/>
</dbReference>
<gene>
    <name evidence="3" type="ORF">DXB93_18155</name>
    <name evidence="2" type="ORF">PM738_12590</name>
</gene>
<accession>A0A3E3E6U7</accession>
<reference evidence="3 4" key="1">
    <citation type="submission" date="2018-08" db="EMBL/GenBank/DDBJ databases">
        <title>A genome reference for cultivated species of the human gut microbiota.</title>
        <authorList>
            <person name="Zou Y."/>
            <person name="Xue W."/>
            <person name="Luo G."/>
        </authorList>
    </citation>
    <scope>NUCLEOTIDE SEQUENCE [LARGE SCALE GENOMIC DNA]</scope>
    <source>
        <strain evidence="3 4">OM06-4</strain>
    </source>
</reference>
<dbReference type="GeneID" id="64195755"/>
<sequence>MYLFMFIITFLMSLKTSWAYNNFTYLSYQPHLRIYYLIWVTLISCFLLFKVIKLFKHITYLTIANKFLIGSCFISMLTGSYLPYHPDNENIVSVLHVLISSSGTISLLFIIQLLINRIMLDDYQFYKKMSTLFRSLVLLIGMFIIMFGVINSIVELFFTFTVLFSLAQIEKHYF</sequence>
<feature type="transmembrane region" description="Helical" evidence="1">
    <location>
        <begin position="90"/>
        <end position="115"/>
    </location>
</feature>
<reference evidence="2" key="2">
    <citation type="submission" date="2023-01" db="EMBL/GenBank/DDBJ databases">
        <title>Human gut microbiome strain richness.</title>
        <authorList>
            <person name="Chen-Liaw A."/>
        </authorList>
    </citation>
    <scope>NUCLEOTIDE SEQUENCE</scope>
    <source>
        <strain evidence="2">1001217st2_G6_1001217B_191108</strain>
    </source>
</reference>
<proteinExistence type="predicted"/>
<feature type="transmembrane region" description="Helical" evidence="1">
    <location>
        <begin position="35"/>
        <end position="55"/>
    </location>
</feature>
<evidence type="ECO:0000313" key="2">
    <source>
        <dbReference type="EMBL" id="MDB7084644.1"/>
    </source>
</evidence>
<evidence type="ECO:0008006" key="5">
    <source>
        <dbReference type="Google" id="ProtNLM"/>
    </source>
</evidence>
<dbReference type="EMBL" id="QUSL01000060">
    <property type="protein sequence ID" value="RGD77080.1"/>
    <property type="molecule type" value="Genomic_DNA"/>
</dbReference>
<keyword evidence="1" id="KW-0812">Transmembrane</keyword>